<name>A0ABW9P0C5_9ACTN</name>
<protein>
    <submittedName>
        <fullName evidence="2">Uncharacterized protein</fullName>
    </submittedName>
</protein>
<gene>
    <name evidence="2" type="ORF">FFZ77_26345</name>
</gene>
<organism evidence="2 3">
    <name type="scientific">Streptomyces katsurahamanus</name>
    <dbReference type="NCBI Taxonomy" id="2577098"/>
    <lineage>
        <taxon>Bacteria</taxon>
        <taxon>Bacillati</taxon>
        <taxon>Actinomycetota</taxon>
        <taxon>Actinomycetes</taxon>
        <taxon>Kitasatosporales</taxon>
        <taxon>Streptomycetaceae</taxon>
        <taxon>Streptomyces</taxon>
    </lineage>
</organism>
<accession>A0ABW9P0C5</accession>
<evidence type="ECO:0000313" key="2">
    <source>
        <dbReference type="EMBL" id="MQS38971.1"/>
    </source>
</evidence>
<feature type="region of interest" description="Disordered" evidence="1">
    <location>
        <begin position="57"/>
        <end position="80"/>
    </location>
</feature>
<dbReference type="Proteomes" id="UP000460558">
    <property type="component" value="Unassembled WGS sequence"/>
</dbReference>
<reference evidence="2 3" key="1">
    <citation type="submission" date="2019-06" db="EMBL/GenBank/DDBJ databases">
        <title>Comparative genomics and metabolomics analyses of clavulanic acid producing Streptomyces species provides insight into specialized metabolism and evolution of beta-lactam biosynthetic gene clusters.</title>
        <authorList>
            <person name="Moore M.A."/>
            <person name="Cruz-Morales P."/>
            <person name="Barona Gomez F."/>
            <person name="Kapil T."/>
        </authorList>
    </citation>
    <scope>NUCLEOTIDE SEQUENCE [LARGE SCALE GENOMIC DNA]</scope>
    <source>
        <strain evidence="2 3">T-272</strain>
    </source>
</reference>
<feature type="compositionally biased region" description="Basic residues" evidence="1">
    <location>
        <begin position="66"/>
        <end position="75"/>
    </location>
</feature>
<proteinExistence type="predicted"/>
<evidence type="ECO:0000256" key="1">
    <source>
        <dbReference type="SAM" id="MobiDB-lite"/>
    </source>
</evidence>
<comment type="caution">
    <text evidence="2">The sequence shown here is derived from an EMBL/GenBank/DDBJ whole genome shotgun (WGS) entry which is preliminary data.</text>
</comment>
<sequence>MFRVFGVCGARECLQSSVVRPEGGSGGVWCVRSQGGGRSHCGALATDDNAASVRARARQADGTLKTRPRPARRGRASPWCRRAAAAAPSYARRPA</sequence>
<dbReference type="EMBL" id="VDEQ01000301">
    <property type="protein sequence ID" value="MQS38971.1"/>
    <property type="molecule type" value="Genomic_DNA"/>
</dbReference>
<keyword evidence="3" id="KW-1185">Reference proteome</keyword>
<evidence type="ECO:0000313" key="3">
    <source>
        <dbReference type="Proteomes" id="UP000460558"/>
    </source>
</evidence>